<gene>
    <name evidence="10" type="primary">proB2</name>
    <name evidence="8" type="synonym">proB</name>
    <name evidence="10" type="ordered locus">CKL_0924</name>
</gene>
<feature type="domain" description="Aspartate/glutamate/uridylate kinase" evidence="9">
    <location>
        <begin position="4"/>
        <end position="238"/>
    </location>
</feature>
<dbReference type="InterPro" id="IPR005715">
    <property type="entry name" value="Glu_5kinase/COase_Synthase"/>
</dbReference>
<feature type="binding site" evidence="8">
    <location>
        <position position="8"/>
    </location>
    <ligand>
        <name>ATP</name>
        <dbReference type="ChEBI" id="CHEBI:30616"/>
    </ligand>
</feature>
<evidence type="ECO:0000256" key="4">
    <source>
        <dbReference type="ARBA" id="ARBA00022679"/>
    </source>
</evidence>
<evidence type="ECO:0000256" key="8">
    <source>
        <dbReference type="HAMAP-Rule" id="MF_00456"/>
    </source>
</evidence>
<dbReference type="PIRSF" id="PIRSF000729">
    <property type="entry name" value="GK"/>
    <property type="match status" value="1"/>
</dbReference>
<evidence type="ECO:0000256" key="3">
    <source>
        <dbReference type="ARBA" id="ARBA00022650"/>
    </source>
</evidence>
<feature type="binding site" evidence="8">
    <location>
        <position position="48"/>
    </location>
    <ligand>
        <name>substrate</name>
    </ligand>
</feature>
<evidence type="ECO:0000256" key="6">
    <source>
        <dbReference type="ARBA" id="ARBA00022777"/>
    </source>
</evidence>
<comment type="catalytic activity">
    <reaction evidence="8">
        <text>L-glutamate + ATP = L-glutamyl 5-phosphate + ADP</text>
        <dbReference type="Rhea" id="RHEA:14877"/>
        <dbReference type="ChEBI" id="CHEBI:29985"/>
        <dbReference type="ChEBI" id="CHEBI:30616"/>
        <dbReference type="ChEBI" id="CHEBI:58274"/>
        <dbReference type="ChEBI" id="CHEBI:456216"/>
        <dbReference type="EC" id="2.7.2.11"/>
    </reaction>
</comment>
<protein>
    <recommendedName>
        <fullName evidence="8">Glutamate 5-kinase</fullName>
        <ecNumber evidence="8">2.7.2.11</ecNumber>
    </recommendedName>
    <alternativeName>
        <fullName evidence="8">Gamma-glutamyl kinase</fullName>
        <shortName evidence="8">GK</shortName>
    </alternativeName>
</protein>
<dbReference type="SUPFAM" id="SSF53633">
    <property type="entry name" value="Carbamate kinase-like"/>
    <property type="match status" value="1"/>
</dbReference>
<dbReference type="InterPro" id="IPR001048">
    <property type="entry name" value="Asp/Glu/Uridylate_kinase"/>
</dbReference>
<feature type="binding site" evidence="8">
    <location>
        <position position="152"/>
    </location>
    <ligand>
        <name>substrate</name>
    </ligand>
</feature>
<dbReference type="KEGG" id="ckl:CKL_0924"/>
<keyword evidence="1 8" id="KW-0963">Cytoplasm</keyword>
<keyword evidence="4 8" id="KW-0808">Transferase</keyword>
<evidence type="ECO:0000256" key="2">
    <source>
        <dbReference type="ARBA" id="ARBA00022605"/>
    </source>
</evidence>
<dbReference type="InterPro" id="IPR001057">
    <property type="entry name" value="Glu/AcGlu_kinase"/>
</dbReference>
<dbReference type="EC" id="2.7.2.11" evidence="8"/>
<evidence type="ECO:0000256" key="5">
    <source>
        <dbReference type="ARBA" id="ARBA00022741"/>
    </source>
</evidence>
<evidence type="ECO:0000256" key="7">
    <source>
        <dbReference type="ARBA" id="ARBA00022840"/>
    </source>
</evidence>
<keyword evidence="2 8" id="KW-0028">Amino-acid biosynthesis</keyword>
<dbReference type="NCBIfam" id="TIGR01027">
    <property type="entry name" value="proB"/>
    <property type="match status" value="1"/>
</dbReference>
<dbReference type="PROSITE" id="PS00902">
    <property type="entry name" value="GLUTAMATE_5_KINASE"/>
    <property type="match status" value="1"/>
</dbReference>
<dbReference type="AlphaFoldDB" id="A5N6P4"/>
<dbReference type="PANTHER" id="PTHR43654">
    <property type="entry name" value="GLUTAMATE 5-KINASE"/>
    <property type="match status" value="1"/>
</dbReference>
<comment type="similarity">
    <text evidence="8">Belongs to the glutamate 5-kinase family.</text>
</comment>
<dbReference type="InterPro" id="IPR036393">
    <property type="entry name" value="AceGlu_kinase-like_sf"/>
</dbReference>
<keyword evidence="3 8" id="KW-0641">Proline biosynthesis</keyword>
<dbReference type="GO" id="GO:0005829">
    <property type="term" value="C:cytosol"/>
    <property type="evidence" value="ECO:0007669"/>
    <property type="project" value="TreeGrafter"/>
</dbReference>
<dbReference type="InterPro" id="IPR011529">
    <property type="entry name" value="Glu_5kinase"/>
</dbReference>
<dbReference type="UniPathway" id="UPA00098">
    <property type="reaction ID" value="UER00359"/>
</dbReference>
<dbReference type="PANTHER" id="PTHR43654:SF1">
    <property type="entry name" value="ISOPENTENYL PHOSPHATE KINASE"/>
    <property type="match status" value="1"/>
</dbReference>
<keyword evidence="11" id="KW-1185">Reference proteome</keyword>
<proteinExistence type="inferred from homology"/>
<sequence>MKSRIVVKVGTSTLTSENGKIDLRNIEHLVRVLSDIMAKGVEVVLVTSAAITVGYEKMGLPARPKELNLTQAAAAVGQCELMHIYDKLFNEYGRVAAQILLDEEDMCCEKRRQNLLRTFLTLLEHGIIPIVNENDSVSYQEIESADKLFGDNDTLSAHVALLCGADKLILLSDIDGFYEQDPRENQNAELIQQVSCIDEHIKKLAGGSGTARGTGGMITKIHAAELVTPYGCEMFIVNGAYPNYIYSILEGVSVGTYFKTTKEIQTIK</sequence>
<dbReference type="PRINTS" id="PR00474">
    <property type="entry name" value="GLU5KINASE"/>
</dbReference>
<keyword evidence="7 8" id="KW-0067">ATP-binding</keyword>
<evidence type="ECO:0000313" key="10">
    <source>
        <dbReference type="EMBL" id="EDK32975.1"/>
    </source>
</evidence>
<dbReference type="GO" id="GO:0005524">
    <property type="term" value="F:ATP binding"/>
    <property type="evidence" value="ECO:0007669"/>
    <property type="project" value="UniProtKB-KW"/>
</dbReference>
<dbReference type="HOGENOM" id="CLU_025400_0_2_9"/>
<dbReference type="HAMAP" id="MF_00456">
    <property type="entry name" value="ProB"/>
    <property type="match status" value="1"/>
</dbReference>
<comment type="subcellular location">
    <subcellularLocation>
        <location evidence="8">Cytoplasm</location>
    </subcellularLocation>
</comment>
<dbReference type="InterPro" id="IPR041739">
    <property type="entry name" value="G5K_ProB"/>
</dbReference>
<dbReference type="EMBL" id="CP000673">
    <property type="protein sequence ID" value="EDK32975.1"/>
    <property type="molecule type" value="Genomic_DNA"/>
</dbReference>
<keyword evidence="5 8" id="KW-0547">Nucleotide-binding</keyword>
<dbReference type="STRING" id="431943.CKL_0924"/>
<dbReference type="Proteomes" id="UP000002411">
    <property type="component" value="Chromosome"/>
</dbReference>
<dbReference type="Gene3D" id="3.40.1160.10">
    <property type="entry name" value="Acetylglutamate kinase-like"/>
    <property type="match status" value="1"/>
</dbReference>
<name>A5N6P4_CLOK5</name>
<accession>A5N6P4</accession>
<dbReference type="GO" id="GO:0004349">
    <property type="term" value="F:glutamate 5-kinase activity"/>
    <property type="evidence" value="ECO:0007669"/>
    <property type="project" value="UniProtKB-UniRule"/>
</dbReference>
<dbReference type="CDD" id="cd04242">
    <property type="entry name" value="AAK_G5K_ProB"/>
    <property type="match status" value="1"/>
</dbReference>
<keyword evidence="6 8" id="KW-0418">Kinase</keyword>
<feature type="binding site" evidence="8">
    <location>
        <begin position="214"/>
        <end position="220"/>
    </location>
    <ligand>
        <name>ATP</name>
        <dbReference type="ChEBI" id="CHEBI:30616"/>
    </ligand>
</feature>
<dbReference type="eggNOG" id="COG0263">
    <property type="taxonomic scope" value="Bacteria"/>
</dbReference>
<dbReference type="Pfam" id="PF00696">
    <property type="entry name" value="AA_kinase"/>
    <property type="match status" value="1"/>
</dbReference>
<comment type="function">
    <text evidence="8">Catalyzes the transfer of a phosphate group to glutamate to form L-glutamate 5-phosphate.</text>
</comment>
<comment type="pathway">
    <text evidence="8">Amino-acid biosynthesis; L-proline biosynthesis; L-glutamate 5-semialdehyde from L-glutamate: step 1/2.</text>
</comment>
<evidence type="ECO:0000313" key="11">
    <source>
        <dbReference type="Proteomes" id="UP000002411"/>
    </source>
</evidence>
<feature type="binding site" evidence="8">
    <location>
        <position position="135"/>
    </location>
    <ligand>
        <name>substrate</name>
    </ligand>
</feature>
<dbReference type="FunFam" id="3.40.1160.10:FF:000018">
    <property type="entry name" value="Glutamate 5-kinase"/>
    <property type="match status" value="1"/>
</dbReference>
<evidence type="ECO:0000256" key="1">
    <source>
        <dbReference type="ARBA" id="ARBA00022490"/>
    </source>
</evidence>
<feature type="binding site" evidence="8">
    <location>
        <begin position="172"/>
        <end position="173"/>
    </location>
    <ligand>
        <name>ATP</name>
        <dbReference type="ChEBI" id="CHEBI:30616"/>
    </ligand>
</feature>
<dbReference type="InterPro" id="IPR019797">
    <property type="entry name" value="Glutamate_5-kinase_CS"/>
</dbReference>
<evidence type="ECO:0000259" key="9">
    <source>
        <dbReference type="Pfam" id="PF00696"/>
    </source>
</evidence>
<dbReference type="GO" id="GO:0055129">
    <property type="term" value="P:L-proline biosynthetic process"/>
    <property type="evidence" value="ECO:0007669"/>
    <property type="project" value="UniProtKB-UniRule"/>
</dbReference>
<reference evidence="10 11" key="1">
    <citation type="journal article" date="2008" name="Proc. Natl. Acad. Sci. U.S.A.">
        <title>The genome of Clostridium kluyveri, a strict anaerobe with unique metabolic features.</title>
        <authorList>
            <person name="Seedorf H."/>
            <person name="Fricke W.F."/>
            <person name="Veith B."/>
            <person name="Brueggemann H."/>
            <person name="Liesegang H."/>
            <person name="Strittmatter A."/>
            <person name="Miethke M."/>
            <person name="Buckel W."/>
            <person name="Hinderberger J."/>
            <person name="Li F."/>
            <person name="Hagemeier C."/>
            <person name="Thauer R.K."/>
            <person name="Gottschalk G."/>
        </authorList>
    </citation>
    <scope>NUCLEOTIDE SEQUENCE [LARGE SCALE GENOMIC DNA]</scope>
    <source>
        <strain evidence="11">ATCC 8527 / DSM 555 / NCIMB 10680</strain>
    </source>
</reference>
<dbReference type="RefSeq" id="WP_012101303.1">
    <property type="nucleotide sequence ID" value="NC_009706.1"/>
</dbReference>
<organism evidence="10 11">
    <name type="scientific">Clostridium kluyveri (strain ATCC 8527 / DSM 555 / NBRC 12016 / NCIMB 10680 / K1)</name>
    <dbReference type="NCBI Taxonomy" id="431943"/>
    <lineage>
        <taxon>Bacteria</taxon>
        <taxon>Bacillati</taxon>
        <taxon>Bacillota</taxon>
        <taxon>Clostridia</taxon>
        <taxon>Eubacteriales</taxon>
        <taxon>Clostridiaceae</taxon>
        <taxon>Clostridium</taxon>
    </lineage>
</organism>